<dbReference type="InterPro" id="IPR006143">
    <property type="entry name" value="RND_pump_MFP"/>
</dbReference>
<dbReference type="SUPFAM" id="SSF111369">
    <property type="entry name" value="HlyD-like secretion proteins"/>
    <property type="match status" value="2"/>
</dbReference>
<dbReference type="AlphaFoldDB" id="A0A8J7DQ67"/>
<comment type="similarity">
    <text evidence="1">Belongs to the membrane fusion protein (MFP) (TC 8.A.1) family.</text>
</comment>
<evidence type="ECO:0000313" key="5">
    <source>
        <dbReference type="EMBL" id="MBE9075994.1"/>
    </source>
</evidence>
<comment type="caution">
    <text evidence="5">The sequence shown here is derived from an EMBL/GenBank/DDBJ whole genome shotgun (WGS) entry which is preliminary data.</text>
</comment>
<gene>
    <name evidence="5" type="ORF">IQ241_01565</name>
</gene>
<proteinExistence type="inferred from homology"/>
<dbReference type="Pfam" id="PF25881">
    <property type="entry name" value="HH_YBHG"/>
    <property type="match status" value="1"/>
</dbReference>
<name>A0A8J7DQ67_9CYAN</name>
<dbReference type="NCBIfam" id="TIGR01730">
    <property type="entry name" value="RND_mfp"/>
    <property type="match status" value="1"/>
</dbReference>
<protein>
    <submittedName>
        <fullName evidence="5">Efflux RND transporter periplasmic adaptor subunit</fullName>
    </submittedName>
</protein>
<sequence length="452" mass="49188">MQSHPPSLNPNSVSTSPKIKDRLQNQVSRHARLLIGLGIGSLLLIGVPAVRKQLTALPTSATEATEALPVDVLTVEPVSSYQVSRSYTGEIVALRTSELGFERSGQLTDVLAEEGDRVSAGQSLAQLDTRNLQTQRRQLEAQKAQALAQLTELQAGPRAEDIAAAAAAVRDLEQQLALQQTQRNRREFLYQEGAISREQLDEFSFGAESLEARLDQARSNLQELQNGTRQEQIVAQQALVRQFDAQIADVDVNIRKSTLTAPFDGVISTRQVDEGTVVNAGQSVIRLVENAAPEARIGMPSTAVNRLQIGLEQTLRLGGKTYQATVNSILPEVDPDTRTQVVVFTLESSAIPSLSPGQTARVELTETIPTDGVWLPSEALTQGIRGLWTSYVIVPSENADEDIYTAEPKSVEILHQADNRVLVRGTLQPGERIVATGVHRLVPNQQVIPLHP</sequence>
<reference evidence="5" key="1">
    <citation type="submission" date="2020-10" db="EMBL/GenBank/DDBJ databases">
        <authorList>
            <person name="Castelo-Branco R."/>
            <person name="Eusebio N."/>
            <person name="Adriana R."/>
            <person name="Vieira A."/>
            <person name="Brugerolle De Fraissinette N."/>
            <person name="Rezende De Castro R."/>
            <person name="Schneider M.P."/>
            <person name="Vasconcelos V."/>
            <person name="Leao P.N."/>
        </authorList>
    </citation>
    <scope>NUCLEOTIDE SEQUENCE</scope>
    <source>
        <strain evidence="5">LEGE 07310</strain>
    </source>
</reference>
<dbReference type="Proteomes" id="UP000636505">
    <property type="component" value="Unassembled WGS sequence"/>
</dbReference>
<evidence type="ECO:0000259" key="4">
    <source>
        <dbReference type="Pfam" id="PF25954"/>
    </source>
</evidence>
<dbReference type="EMBL" id="JADEXG010000002">
    <property type="protein sequence ID" value="MBE9075994.1"/>
    <property type="molecule type" value="Genomic_DNA"/>
</dbReference>
<feature type="domain" description="YbhG-like alpha-helical hairpin" evidence="3">
    <location>
        <begin position="127"/>
        <end position="255"/>
    </location>
</feature>
<dbReference type="PANTHER" id="PTHR30469:SF15">
    <property type="entry name" value="HLYD FAMILY OF SECRETION PROTEINS"/>
    <property type="match status" value="1"/>
</dbReference>
<dbReference type="InterPro" id="IPR059052">
    <property type="entry name" value="HH_YbhG-like"/>
</dbReference>
<dbReference type="PANTHER" id="PTHR30469">
    <property type="entry name" value="MULTIDRUG RESISTANCE PROTEIN MDTA"/>
    <property type="match status" value="1"/>
</dbReference>
<organism evidence="5 6">
    <name type="scientific">Vasconcelosia minhoensis LEGE 07310</name>
    <dbReference type="NCBI Taxonomy" id="915328"/>
    <lineage>
        <taxon>Bacteria</taxon>
        <taxon>Bacillati</taxon>
        <taxon>Cyanobacteriota</taxon>
        <taxon>Cyanophyceae</taxon>
        <taxon>Nodosilineales</taxon>
        <taxon>Cymatolegaceae</taxon>
        <taxon>Vasconcelosia</taxon>
        <taxon>Vasconcelosia minhoensis</taxon>
    </lineage>
</organism>
<dbReference type="InterPro" id="IPR058792">
    <property type="entry name" value="Beta-barrel_RND_2"/>
</dbReference>
<dbReference type="Gene3D" id="2.40.50.100">
    <property type="match status" value="2"/>
</dbReference>
<feature type="domain" description="CusB-like beta-barrel" evidence="4">
    <location>
        <begin position="317"/>
        <end position="366"/>
    </location>
</feature>
<feature type="coiled-coil region" evidence="2">
    <location>
        <begin position="129"/>
        <end position="182"/>
    </location>
</feature>
<evidence type="ECO:0000256" key="1">
    <source>
        <dbReference type="ARBA" id="ARBA00009477"/>
    </source>
</evidence>
<dbReference type="GO" id="GO:1990281">
    <property type="term" value="C:efflux pump complex"/>
    <property type="evidence" value="ECO:0007669"/>
    <property type="project" value="TreeGrafter"/>
</dbReference>
<keyword evidence="6" id="KW-1185">Reference proteome</keyword>
<evidence type="ECO:0000259" key="3">
    <source>
        <dbReference type="Pfam" id="PF25881"/>
    </source>
</evidence>
<dbReference type="Pfam" id="PF25954">
    <property type="entry name" value="Beta-barrel_RND_2"/>
    <property type="match status" value="1"/>
</dbReference>
<evidence type="ECO:0000313" key="6">
    <source>
        <dbReference type="Proteomes" id="UP000636505"/>
    </source>
</evidence>
<accession>A0A8J7DQ67</accession>
<dbReference type="Gene3D" id="2.40.420.20">
    <property type="match status" value="1"/>
</dbReference>
<dbReference type="GO" id="GO:0015562">
    <property type="term" value="F:efflux transmembrane transporter activity"/>
    <property type="evidence" value="ECO:0007669"/>
    <property type="project" value="TreeGrafter"/>
</dbReference>
<dbReference type="RefSeq" id="WP_193904656.1">
    <property type="nucleotide sequence ID" value="NZ_JADEXG010000002.1"/>
</dbReference>
<keyword evidence="2" id="KW-0175">Coiled coil</keyword>
<evidence type="ECO:0000256" key="2">
    <source>
        <dbReference type="SAM" id="Coils"/>
    </source>
</evidence>